<dbReference type="FunFam" id="3.30.420.10:FF:000089">
    <property type="entry name" value="Ribonuclease H"/>
    <property type="match status" value="1"/>
</dbReference>
<dbReference type="SUPFAM" id="SSF53098">
    <property type="entry name" value="Ribonuclease H-like"/>
    <property type="match status" value="1"/>
</dbReference>
<evidence type="ECO:0000256" key="11">
    <source>
        <dbReference type="HAMAP-Rule" id="MF_00042"/>
    </source>
</evidence>
<comment type="subunit">
    <text evidence="4 11">Monomer.</text>
</comment>
<comment type="function">
    <text evidence="2 11">Endonuclease that specifically degrades the RNA of RNA-DNA hybrids.</text>
</comment>
<evidence type="ECO:0000256" key="9">
    <source>
        <dbReference type="ARBA" id="ARBA00022801"/>
    </source>
</evidence>
<organism evidence="13 14">
    <name type="scientific">Paludifilum halophilum</name>
    <dbReference type="NCBI Taxonomy" id="1642702"/>
    <lineage>
        <taxon>Bacteria</taxon>
        <taxon>Bacillati</taxon>
        <taxon>Bacillota</taxon>
        <taxon>Bacilli</taxon>
        <taxon>Bacillales</taxon>
        <taxon>Thermoactinomycetaceae</taxon>
        <taxon>Paludifilum</taxon>
    </lineage>
</organism>
<comment type="catalytic activity">
    <reaction evidence="1 11">
        <text>Endonucleolytic cleavage to 5'-phosphomonoester.</text>
        <dbReference type="EC" id="3.1.26.4"/>
    </reaction>
</comment>
<dbReference type="GO" id="GO:0004523">
    <property type="term" value="F:RNA-DNA hybrid ribonuclease activity"/>
    <property type="evidence" value="ECO:0007669"/>
    <property type="project" value="UniProtKB-UniRule"/>
</dbReference>
<comment type="subcellular location">
    <subcellularLocation>
        <location evidence="11">Cytoplasm</location>
    </subcellularLocation>
</comment>
<accession>A0A235B892</accession>
<dbReference type="GO" id="GO:0043137">
    <property type="term" value="P:DNA replication, removal of RNA primer"/>
    <property type="evidence" value="ECO:0007669"/>
    <property type="project" value="TreeGrafter"/>
</dbReference>
<dbReference type="EC" id="3.1.26.4" evidence="5 11"/>
<dbReference type="GO" id="GO:0003676">
    <property type="term" value="F:nucleic acid binding"/>
    <property type="evidence" value="ECO:0007669"/>
    <property type="project" value="InterPro"/>
</dbReference>
<proteinExistence type="inferred from homology"/>
<dbReference type="PANTHER" id="PTHR10642:SF26">
    <property type="entry name" value="RIBONUCLEASE H1"/>
    <property type="match status" value="1"/>
</dbReference>
<dbReference type="InterPro" id="IPR036397">
    <property type="entry name" value="RNaseH_sf"/>
</dbReference>
<dbReference type="Proteomes" id="UP000215459">
    <property type="component" value="Unassembled WGS sequence"/>
</dbReference>
<evidence type="ECO:0000256" key="10">
    <source>
        <dbReference type="ARBA" id="ARBA00022842"/>
    </source>
</evidence>
<dbReference type="NCBIfam" id="NF001236">
    <property type="entry name" value="PRK00203.1"/>
    <property type="match status" value="1"/>
</dbReference>
<evidence type="ECO:0000313" key="14">
    <source>
        <dbReference type="Proteomes" id="UP000215459"/>
    </source>
</evidence>
<evidence type="ECO:0000313" key="13">
    <source>
        <dbReference type="EMBL" id="OYD08506.1"/>
    </source>
</evidence>
<dbReference type="InterPro" id="IPR002156">
    <property type="entry name" value="RNaseH_domain"/>
</dbReference>
<evidence type="ECO:0000256" key="3">
    <source>
        <dbReference type="ARBA" id="ARBA00005300"/>
    </source>
</evidence>
<gene>
    <name evidence="11" type="primary">rnhA</name>
    <name evidence="13" type="ORF">CHM34_06675</name>
</gene>
<evidence type="ECO:0000256" key="2">
    <source>
        <dbReference type="ARBA" id="ARBA00004065"/>
    </source>
</evidence>
<feature type="binding site" evidence="11">
    <location>
        <position position="9"/>
    </location>
    <ligand>
        <name>Mg(2+)</name>
        <dbReference type="ChEBI" id="CHEBI:18420"/>
        <label>1</label>
    </ligand>
</feature>
<keyword evidence="11" id="KW-0963">Cytoplasm</keyword>
<keyword evidence="7 11" id="KW-0479">Metal-binding</keyword>
<dbReference type="InterPro" id="IPR012337">
    <property type="entry name" value="RNaseH-like_sf"/>
</dbReference>
<dbReference type="HAMAP" id="MF_00042">
    <property type="entry name" value="RNase_H"/>
    <property type="match status" value="1"/>
</dbReference>
<keyword evidence="8 11" id="KW-0255">Endonuclease</keyword>
<feature type="domain" description="RNase H type-1" evidence="12">
    <location>
        <begin position="1"/>
        <end position="142"/>
    </location>
</feature>
<feature type="binding site" evidence="11">
    <location>
        <position position="69"/>
    </location>
    <ligand>
        <name>Mg(2+)</name>
        <dbReference type="ChEBI" id="CHEBI:18420"/>
        <label>1</label>
    </ligand>
</feature>
<feature type="binding site" evidence="11">
    <location>
        <position position="47"/>
    </location>
    <ligand>
        <name>Mg(2+)</name>
        <dbReference type="ChEBI" id="CHEBI:18420"/>
        <label>1</label>
    </ligand>
</feature>
<keyword evidence="6 11" id="KW-0540">Nuclease</keyword>
<keyword evidence="14" id="KW-1185">Reference proteome</keyword>
<reference evidence="13 14" key="1">
    <citation type="submission" date="2017-07" db="EMBL/GenBank/DDBJ databases">
        <title>The genome sequence of Paludifilum halophilum highlights mechanisms for microbial adaptation to high salt environemnts.</title>
        <authorList>
            <person name="Belbahri L."/>
        </authorList>
    </citation>
    <scope>NUCLEOTIDE SEQUENCE [LARGE SCALE GENOMIC DNA]</scope>
    <source>
        <strain evidence="13 14">DSM 102817</strain>
    </source>
</reference>
<dbReference type="AlphaFoldDB" id="A0A235B892"/>
<sequence length="143" mass="16282">MKEVTIYTDGACSGNPGPGGWAAVLIYGEHHKEISGGARNTTNNRMELTAAIQSLSRLKTSCRVKLYTDSAYLVNCMKQGWYVKWEKNGWVNSKKDPVENRDLWQELLKEMRRHEVEFIKVKGHSDNELNNRCDELARGAIPK</sequence>
<evidence type="ECO:0000259" key="12">
    <source>
        <dbReference type="PROSITE" id="PS50879"/>
    </source>
</evidence>
<evidence type="ECO:0000256" key="1">
    <source>
        <dbReference type="ARBA" id="ARBA00000077"/>
    </source>
</evidence>
<dbReference type="Gene3D" id="3.30.420.10">
    <property type="entry name" value="Ribonuclease H-like superfamily/Ribonuclease H"/>
    <property type="match status" value="1"/>
</dbReference>
<dbReference type="PROSITE" id="PS50879">
    <property type="entry name" value="RNASE_H_1"/>
    <property type="match status" value="1"/>
</dbReference>
<dbReference type="InterPro" id="IPR022892">
    <property type="entry name" value="RNaseHI"/>
</dbReference>
<keyword evidence="10 11" id="KW-0460">Magnesium</keyword>
<dbReference type="Pfam" id="PF00075">
    <property type="entry name" value="RNase_H"/>
    <property type="match status" value="1"/>
</dbReference>
<dbReference type="RefSeq" id="WP_094263811.1">
    <property type="nucleotide sequence ID" value="NZ_NOWF01000003.1"/>
</dbReference>
<dbReference type="GO" id="GO:0000287">
    <property type="term" value="F:magnesium ion binding"/>
    <property type="evidence" value="ECO:0007669"/>
    <property type="project" value="UniProtKB-UniRule"/>
</dbReference>
<evidence type="ECO:0000256" key="4">
    <source>
        <dbReference type="ARBA" id="ARBA00011245"/>
    </source>
</evidence>
<feature type="binding site" evidence="11">
    <location>
        <position position="9"/>
    </location>
    <ligand>
        <name>Mg(2+)</name>
        <dbReference type="ChEBI" id="CHEBI:18420"/>
        <label>2</label>
    </ligand>
</feature>
<dbReference type="InterPro" id="IPR050092">
    <property type="entry name" value="RNase_H"/>
</dbReference>
<evidence type="ECO:0000256" key="7">
    <source>
        <dbReference type="ARBA" id="ARBA00022723"/>
    </source>
</evidence>
<evidence type="ECO:0000256" key="5">
    <source>
        <dbReference type="ARBA" id="ARBA00012180"/>
    </source>
</evidence>
<evidence type="ECO:0000256" key="8">
    <source>
        <dbReference type="ARBA" id="ARBA00022759"/>
    </source>
</evidence>
<dbReference type="EMBL" id="NOWF01000003">
    <property type="protein sequence ID" value="OYD08506.1"/>
    <property type="molecule type" value="Genomic_DNA"/>
</dbReference>
<dbReference type="CDD" id="cd09278">
    <property type="entry name" value="RNase_HI_prokaryote_like"/>
    <property type="match status" value="1"/>
</dbReference>
<comment type="similarity">
    <text evidence="3 11">Belongs to the RNase H family.</text>
</comment>
<evidence type="ECO:0000256" key="6">
    <source>
        <dbReference type="ARBA" id="ARBA00022722"/>
    </source>
</evidence>
<dbReference type="GO" id="GO:0005737">
    <property type="term" value="C:cytoplasm"/>
    <property type="evidence" value="ECO:0007669"/>
    <property type="project" value="UniProtKB-SubCell"/>
</dbReference>
<feature type="binding site" evidence="11">
    <location>
        <position position="134"/>
    </location>
    <ligand>
        <name>Mg(2+)</name>
        <dbReference type="ChEBI" id="CHEBI:18420"/>
        <label>2</label>
    </ligand>
</feature>
<dbReference type="OrthoDB" id="7845843at2"/>
<comment type="cofactor">
    <cofactor evidence="11">
        <name>Mg(2+)</name>
        <dbReference type="ChEBI" id="CHEBI:18420"/>
    </cofactor>
    <text evidence="11">Binds 1 Mg(2+) ion per subunit. May bind a second metal ion at a regulatory site, or after substrate binding.</text>
</comment>
<name>A0A235B892_9BACL</name>
<dbReference type="PANTHER" id="PTHR10642">
    <property type="entry name" value="RIBONUCLEASE H1"/>
    <property type="match status" value="1"/>
</dbReference>
<comment type="caution">
    <text evidence="13">The sequence shown here is derived from an EMBL/GenBank/DDBJ whole genome shotgun (WGS) entry which is preliminary data.</text>
</comment>
<protein>
    <recommendedName>
        <fullName evidence="5 11">Ribonuclease H</fullName>
        <shortName evidence="11">RNase H</shortName>
        <ecNumber evidence="5 11">3.1.26.4</ecNumber>
    </recommendedName>
</protein>
<keyword evidence="9 11" id="KW-0378">Hydrolase</keyword>